<dbReference type="Proteomes" id="UP000192342">
    <property type="component" value="Unassembled WGS sequence"/>
</dbReference>
<evidence type="ECO:0000313" key="2">
    <source>
        <dbReference type="EMBL" id="ORE85846.1"/>
    </source>
</evidence>
<sequence>MKLTAKKLILGLMVADPDQAMPVQSIIRACALFRITENNVRVTLVRLSAEGLIESRGRGAYGVGPQARNTAQEVARWHNAEQRLCDWSGAYIAVHTGMMGRSDRKALNQRERALDMLGLRELERGLHIRPDNLSGGVAEVRHRLHDLGVPDDATVFLASAFEARKDDAIRALWDGDALNRRYREQTQRLNQWLARHDELERDVAARESYLAGAEAIRMLVFDPWLPEPLVDGPARHAFVQATEAMDAAGKAIWQDVLDMAPAHPLTGTASAFNTPRKR</sequence>
<dbReference type="Gene3D" id="3.30.70.2650">
    <property type="match status" value="1"/>
</dbReference>
<comment type="caution">
    <text evidence="2">The sequence shown here is derived from an EMBL/GenBank/DDBJ whole genome shotgun (WGS) entry which is preliminary data.</text>
</comment>
<gene>
    <name evidence="2" type="ORF">ATO7_11153</name>
</gene>
<protein>
    <recommendedName>
        <fullName evidence="1">Transcriptional repressor PaaX-like C-terminal domain-containing protein</fullName>
    </recommendedName>
</protein>
<dbReference type="AlphaFoldDB" id="A0A1Y1SBX1"/>
<dbReference type="Gene3D" id="1.10.10.10">
    <property type="entry name" value="Winged helix-like DNA-binding domain superfamily/Winged helix DNA-binding domain"/>
    <property type="match status" value="1"/>
</dbReference>
<dbReference type="STRING" id="1317117.ATO7_11153"/>
<name>A0A1Y1SBX1_9GAMM</name>
<evidence type="ECO:0000313" key="3">
    <source>
        <dbReference type="Proteomes" id="UP000192342"/>
    </source>
</evidence>
<dbReference type="GO" id="GO:0006351">
    <property type="term" value="P:DNA-templated transcription"/>
    <property type="evidence" value="ECO:0007669"/>
    <property type="project" value="TreeGrafter"/>
</dbReference>
<dbReference type="Pfam" id="PF08223">
    <property type="entry name" value="PaaX_C"/>
    <property type="match status" value="1"/>
</dbReference>
<dbReference type="RefSeq" id="WP_083561889.1">
    <property type="nucleotide sequence ID" value="NZ_AQQV01000003.1"/>
</dbReference>
<dbReference type="PANTHER" id="PTHR30319">
    <property type="entry name" value="PHENYLACETIC ACID REGULATOR-RELATED TRANSCRIPTIONAL REPRESSOR"/>
    <property type="match status" value="1"/>
</dbReference>
<keyword evidence="3" id="KW-1185">Reference proteome</keyword>
<feature type="domain" description="Transcriptional repressor PaaX-like C-terminal" evidence="1">
    <location>
        <begin position="173"/>
        <end position="254"/>
    </location>
</feature>
<evidence type="ECO:0000259" key="1">
    <source>
        <dbReference type="Pfam" id="PF08223"/>
    </source>
</evidence>
<dbReference type="OrthoDB" id="6380574at2"/>
<organism evidence="2 3">
    <name type="scientific">Oceanococcus atlanticus</name>
    <dbReference type="NCBI Taxonomy" id="1317117"/>
    <lineage>
        <taxon>Bacteria</taxon>
        <taxon>Pseudomonadati</taxon>
        <taxon>Pseudomonadota</taxon>
        <taxon>Gammaproteobacteria</taxon>
        <taxon>Chromatiales</taxon>
        <taxon>Oceanococcaceae</taxon>
        <taxon>Oceanococcus</taxon>
    </lineage>
</organism>
<dbReference type="PANTHER" id="PTHR30319:SF1">
    <property type="entry name" value="TRANSCRIPTIONAL REPRESSOR PAAX"/>
    <property type="match status" value="1"/>
</dbReference>
<dbReference type="EMBL" id="AQQV01000003">
    <property type="protein sequence ID" value="ORE85846.1"/>
    <property type="molecule type" value="Genomic_DNA"/>
</dbReference>
<dbReference type="InterPro" id="IPR013225">
    <property type="entry name" value="PaaX_C"/>
</dbReference>
<dbReference type="InterPro" id="IPR036388">
    <property type="entry name" value="WH-like_DNA-bd_sf"/>
</dbReference>
<reference evidence="2 3" key="1">
    <citation type="submission" date="2013-04" db="EMBL/GenBank/DDBJ databases">
        <title>Oceanococcus atlanticus 22II-S10r2 Genome Sequencing.</title>
        <authorList>
            <person name="Lai Q."/>
            <person name="Li G."/>
            <person name="Shao Z."/>
        </authorList>
    </citation>
    <scope>NUCLEOTIDE SEQUENCE [LARGE SCALE GENOMIC DNA]</scope>
    <source>
        <strain evidence="2 3">22II-S10r2</strain>
    </source>
</reference>
<proteinExistence type="predicted"/>
<accession>A0A1Y1SBX1</accession>